<evidence type="ECO:0000256" key="4">
    <source>
        <dbReference type="SAM" id="MobiDB-lite"/>
    </source>
</evidence>
<dbReference type="CDD" id="cd17300">
    <property type="entry name" value="PIPKc_PIKfyve"/>
    <property type="match status" value="1"/>
</dbReference>
<accession>A0AAD2GSN5</accession>
<dbReference type="GO" id="GO:0010008">
    <property type="term" value="C:endosome membrane"/>
    <property type="evidence" value="ECO:0007669"/>
    <property type="project" value="TreeGrafter"/>
</dbReference>
<evidence type="ECO:0000256" key="2">
    <source>
        <dbReference type="ARBA" id="ARBA00022840"/>
    </source>
</evidence>
<dbReference type="PANTHER" id="PTHR45748:SF7">
    <property type="entry name" value="1-PHOSPHATIDYLINOSITOL 3-PHOSPHATE 5-KINASE-RELATED"/>
    <property type="match status" value="1"/>
</dbReference>
<proteinExistence type="predicted"/>
<dbReference type="InterPro" id="IPR002498">
    <property type="entry name" value="PInositol-4-P-4/5-kinase_core"/>
</dbReference>
<feature type="compositionally biased region" description="Low complexity" evidence="4">
    <location>
        <begin position="192"/>
        <end position="202"/>
    </location>
</feature>
<dbReference type="EMBL" id="CAVNYO010000037">
    <property type="protein sequence ID" value="CAK5263264.1"/>
    <property type="molecule type" value="Genomic_DNA"/>
</dbReference>
<dbReference type="InterPro" id="IPR044769">
    <property type="entry name" value="PIKfyve_PIPKc"/>
</dbReference>
<dbReference type="GO" id="GO:0005524">
    <property type="term" value="F:ATP binding"/>
    <property type="evidence" value="ECO:0007669"/>
    <property type="project" value="UniProtKB-UniRule"/>
</dbReference>
<keyword evidence="3" id="KW-0418">Kinase</keyword>
<feature type="region of interest" description="Disordered" evidence="4">
    <location>
        <begin position="1498"/>
        <end position="1520"/>
    </location>
</feature>
<dbReference type="Pfam" id="PF01504">
    <property type="entry name" value="PIP5K"/>
    <property type="match status" value="1"/>
</dbReference>
<evidence type="ECO:0000259" key="5">
    <source>
        <dbReference type="PROSITE" id="PS51455"/>
    </source>
</evidence>
<evidence type="ECO:0000313" key="7">
    <source>
        <dbReference type="Proteomes" id="UP001295794"/>
    </source>
</evidence>
<gene>
    <name evidence="6" type="ORF">MYCIT1_LOCUS2621</name>
</gene>
<organism evidence="6 7">
    <name type="scientific">Mycena citricolor</name>
    <dbReference type="NCBI Taxonomy" id="2018698"/>
    <lineage>
        <taxon>Eukaryota</taxon>
        <taxon>Fungi</taxon>
        <taxon>Dikarya</taxon>
        <taxon>Basidiomycota</taxon>
        <taxon>Agaricomycotina</taxon>
        <taxon>Agaricomycetes</taxon>
        <taxon>Agaricomycetidae</taxon>
        <taxon>Agaricales</taxon>
        <taxon>Marasmiineae</taxon>
        <taxon>Mycenaceae</taxon>
        <taxon>Mycena</taxon>
    </lineage>
</organism>
<feature type="compositionally biased region" description="Polar residues" evidence="4">
    <location>
        <begin position="180"/>
        <end position="191"/>
    </location>
</feature>
<dbReference type="GO" id="GO:0000329">
    <property type="term" value="C:fungal-type vacuole membrane"/>
    <property type="evidence" value="ECO:0007669"/>
    <property type="project" value="TreeGrafter"/>
</dbReference>
<dbReference type="SMART" id="SM00330">
    <property type="entry name" value="PIPKc"/>
    <property type="match status" value="1"/>
</dbReference>
<keyword evidence="1 3" id="KW-0547">Nucleotide-binding</keyword>
<feature type="region of interest" description="Disordered" evidence="4">
    <location>
        <begin position="815"/>
        <end position="835"/>
    </location>
</feature>
<keyword evidence="3" id="KW-0808">Transferase</keyword>
<feature type="region of interest" description="Disordered" evidence="4">
    <location>
        <begin position="55"/>
        <end position="91"/>
    </location>
</feature>
<dbReference type="PROSITE" id="PS51455">
    <property type="entry name" value="PIPK"/>
    <property type="match status" value="1"/>
</dbReference>
<feature type="domain" description="PIPK" evidence="5">
    <location>
        <begin position="1159"/>
        <end position="1493"/>
    </location>
</feature>
<feature type="region of interest" description="Disordered" evidence="4">
    <location>
        <begin position="159"/>
        <end position="202"/>
    </location>
</feature>
<evidence type="ECO:0000313" key="6">
    <source>
        <dbReference type="EMBL" id="CAK5263264.1"/>
    </source>
</evidence>
<sequence length="1520" mass="165471">TKHVPAPGSALLQRLPNAMPVDFELRGITLLYVFLLPFICAYRILQLAYSTSLAPERGRGRGTQSKSGRESVPRFRPAKHPLAPPNVTNTLSVDARAHRGRFVRHILSDADSECDLGPGTDAATKEEWAVALEHVLDALGEAVDRGGWLTGVRLKRLRGTGRRQPSEGERREPPRPVRSDTMSSIGSVMTQTPTPSTPLSGSLGSLLSDLGASVAFPVDTTDQSLHQLRDLANARESGNLAGSESSVSDSCDSTLSSHPMHLLLCVAPLGSDVALPSEDSGFELIPANVACVFTDAVFTVSEEAADGGDDGASGILYGLTEWDSQALQDFNLRLVGGTFAFKGVVSPKQYYALCKTLRLSIYMHLSLLLEQHFLSDSRVKISFPVSRPAMPLFSIPEEEAPVIPKPAARYRHSGGVLFAILSLIFGSPHQPYAQSPSAAPPPTEQRGGRLRHFSFIGDPRPAFLRPSPTSAKSPTPFTSIMSRLADAATYLSSSAGVRIPPPRLISELAAKERESPGRRLRGDEKAGLGSILGWDPRAKDREARGKALCGARGFASMQELSVLVLRCAPSEEEQGENGFGMCGRPRWETYRYYASDSDQGVGQFLVSLVAEAAEPCARPRCPWMQGDHLIRMVHGGIRLNVRVGEEHTEDDRGDDEAIDMWLSCSVCGKCSAKTRMSDGAYLYSFGKFIEVLVYSPAICAMTPALCPHTTPESRVTSASSQSLPASRLCIVRHFRYKTHVVSFSLSVVDETFDLRVPQLQITREKDAVGKIEDKANEKEILRKEINEWWTHIADQMDLLESHLSGSRSRSTPELVNEESLISGLPPSGTSTPDITQATQEPFVPASMEDSAESIRPLGAMRQTFHRLEQDLYAQLTATPVSSLNDVRRAFLSTGRGAERRLVAWQGKHLPRNAPPEVGSEPEWWSRGWHVAPGGSVVVREDDWGSIMAHTMSTVDYSRELTSMYLARPSTAMLSPSPALSTGSSMQSSFFSGHKLFGSSASANPDPDAEGGVWYEIEEHASVIARKENPRDATSLLSLRLKKTSDSVPSAASRFGSISAVSKSAPTLLPPSAWSKKADVQITKHAAGGQVTSGSKLESGVVGKILKEANSSLGEPRPALATSGSRSSRAISAESFVSVNDEEEFVEDEPKSEPESPVVPDATPPTSFSFSSAMRSIFRSGGDAPRPSPLSSKTHHGLLSPAIDDRPHIKYDWTVGKRVQFSCTVYYAKQFDNLRKRCGIEADAFVKSLSRSADWAADGGKSKSDFWKTEDGRFMIKTLVNAWNVADLQVLIDLGPSYFRYMDASANKPTVLAKLLGFYTIEIRALDSGETRRADLLVMENLFSGLARVDRVFDLKGIQGRKAKPGSGTKTLFDGDWIAAQRHTTAPTLIPPHAQHTLREALRADTEFLARNNIMDYSLLVGVDLAAKQLAVGLVDTIGSYTFAKTLEYKAKQGLLDLELKGSTSRPGASRKEVTVVPPAEYQDRFVSSLEGYFFAAPDKWSRSPDERDDVLHSGELPSVL</sequence>
<dbReference type="InterPro" id="IPR027484">
    <property type="entry name" value="PInositol-4-P-5-kinase_N"/>
</dbReference>
<dbReference type="SUPFAM" id="SSF56104">
    <property type="entry name" value="SAICAR synthase-like"/>
    <property type="match status" value="1"/>
</dbReference>
<dbReference type="Gene3D" id="3.30.810.10">
    <property type="entry name" value="2-Layer Sandwich"/>
    <property type="match status" value="1"/>
</dbReference>
<evidence type="ECO:0000256" key="3">
    <source>
        <dbReference type="PROSITE-ProRule" id="PRU00781"/>
    </source>
</evidence>
<feature type="non-terminal residue" evidence="6">
    <location>
        <position position="1"/>
    </location>
</feature>
<feature type="compositionally biased region" description="Basic and acidic residues" evidence="4">
    <location>
        <begin position="164"/>
        <end position="178"/>
    </location>
</feature>
<comment type="caution">
    <text evidence="6">The sequence shown here is derived from an EMBL/GenBank/DDBJ whole genome shotgun (WGS) entry which is preliminary data.</text>
</comment>
<reference evidence="6" key="1">
    <citation type="submission" date="2023-11" db="EMBL/GenBank/DDBJ databases">
        <authorList>
            <person name="De Vega J J."/>
            <person name="De Vega J J."/>
        </authorList>
    </citation>
    <scope>NUCLEOTIDE SEQUENCE</scope>
</reference>
<dbReference type="Proteomes" id="UP001295794">
    <property type="component" value="Unassembled WGS sequence"/>
</dbReference>
<evidence type="ECO:0000256" key="1">
    <source>
        <dbReference type="ARBA" id="ARBA00022741"/>
    </source>
</evidence>
<protein>
    <recommendedName>
        <fullName evidence="5">PIPK domain-containing protein</fullName>
    </recommendedName>
</protein>
<name>A0AAD2GSN5_9AGAR</name>
<dbReference type="GO" id="GO:0046854">
    <property type="term" value="P:phosphatidylinositol phosphate biosynthetic process"/>
    <property type="evidence" value="ECO:0007669"/>
    <property type="project" value="TreeGrafter"/>
</dbReference>
<keyword evidence="7" id="KW-1185">Reference proteome</keyword>
<dbReference type="InterPro" id="IPR027483">
    <property type="entry name" value="PInositol-4-P-4/5-kinase_C_sf"/>
</dbReference>
<dbReference type="Gene3D" id="3.30.800.10">
    <property type="entry name" value="Phosphatidylinositol Phosphate Kinase II Beta"/>
    <property type="match status" value="1"/>
</dbReference>
<dbReference type="PANTHER" id="PTHR45748">
    <property type="entry name" value="1-PHOSPHATIDYLINOSITOL 3-PHOSPHATE 5-KINASE-RELATED"/>
    <property type="match status" value="1"/>
</dbReference>
<dbReference type="GO" id="GO:0000285">
    <property type="term" value="F:1-phosphatidylinositol-3-phosphate 5-kinase activity"/>
    <property type="evidence" value="ECO:0007669"/>
    <property type="project" value="InterPro"/>
</dbReference>
<feature type="region of interest" description="Disordered" evidence="4">
    <location>
        <begin position="1140"/>
        <end position="1198"/>
    </location>
</feature>
<keyword evidence="2 3" id="KW-0067">ATP-binding</keyword>
<feature type="compositionally biased region" description="Polar residues" evidence="4">
    <location>
        <begin position="1163"/>
        <end position="1173"/>
    </location>
</feature>
<feature type="compositionally biased region" description="Basic and acidic residues" evidence="4">
    <location>
        <begin position="1499"/>
        <end position="1512"/>
    </location>
</feature>